<dbReference type="Proteomes" id="UP000001544">
    <property type="component" value="Chromosome"/>
</dbReference>
<dbReference type="KEGG" id="bpf:BpOF4_16590"/>
<protein>
    <submittedName>
        <fullName evidence="1">Uncharacterized protein</fullName>
    </submittedName>
</protein>
<name>D3FQ70_ALKPO</name>
<proteinExistence type="predicted"/>
<evidence type="ECO:0000313" key="2">
    <source>
        <dbReference type="Proteomes" id="UP000001544"/>
    </source>
</evidence>
<gene>
    <name evidence="1" type="ordered locus">BpOF4_16590</name>
</gene>
<dbReference type="EMBL" id="CP001878">
    <property type="protein sequence ID" value="ADC51363.1"/>
    <property type="molecule type" value="Genomic_DNA"/>
</dbReference>
<dbReference type="AlphaFoldDB" id="D3FQ70"/>
<organism evidence="1 2">
    <name type="scientific">Alkalihalophilus pseudofirmus (strain ATCC BAA-2126 / JCM 17055 / OF4)</name>
    <name type="common">Bacillus pseudofirmus</name>
    <dbReference type="NCBI Taxonomy" id="398511"/>
    <lineage>
        <taxon>Bacteria</taxon>
        <taxon>Bacillati</taxon>
        <taxon>Bacillota</taxon>
        <taxon>Bacilli</taxon>
        <taxon>Bacillales</taxon>
        <taxon>Bacillaceae</taxon>
        <taxon>Alkalihalophilus</taxon>
    </lineage>
</organism>
<reference evidence="1 2" key="1">
    <citation type="journal article" date="2011" name="Environ. Microbiol.">
        <title>Genome of alkaliphilic Bacillus pseudofirmus OF4 reveals adaptations that support the ability to grow in an external pH range from 7.5 to 11.4.</title>
        <authorList>
            <person name="Janto B."/>
            <person name="Ahmed A."/>
            <person name="Ito M."/>
            <person name="Liu J."/>
            <person name="Hicks D.B."/>
            <person name="Pagni S."/>
            <person name="Fackelmayer O.J."/>
            <person name="Smith T.A."/>
            <person name="Earl J."/>
            <person name="Elbourne L.D."/>
            <person name="Hassan K."/>
            <person name="Paulsen I.T."/>
            <person name="Kolsto A.B."/>
            <person name="Tourasse N.J."/>
            <person name="Ehrlich G.D."/>
            <person name="Boissy R."/>
            <person name="Ivey D.M."/>
            <person name="Li G."/>
            <person name="Xue Y."/>
            <person name="Ma Y."/>
            <person name="Hu F.Z."/>
            <person name="Krulwich T.A."/>
        </authorList>
    </citation>
    <scope>NUCLEOTIDE SEQUENCE [LARGE SCALE GENOMIC DNA]</scope>
    <source>
        <strain evidence="2">ATCC BAA-2126 / JCM 17055 / OF4</strain>
    </source>
</reference>
<keyword evidence="2" id="KW-1185">Reference proteome</keyword>
<sequence length="31" mass="3441">MKQIDGRKDCTLTWGGLTEKPSTLGNLFSDK</sequence>
<accession>D3FQ70</accession>
<dbReference type="STRING" id="398511.BpOF4_16590"/>
<dbReference type="HOGENOM" id="CLU_3395155_0_0_9"/>
<evidence type="ECO:0000313" key="1">
    <source>
        <dbReference type="EMBL" id="ADC51363.1"/>
    </source>
</evidence>